<dbReference type="PANTHER" id="PTHR31150">
    <property type="entry name" value="EXPRESSED PROTEIN"/>
    <property type="match status" value="1"/>
</dbReference>
<feature type="signal peptide" evidence="3">
    <location>
        <begin position="1"/>
        <end position="17"/>
    </location>
</feature>
<feature type="chain" id="PRO_5044297518" evidence="3">
    <location>
        <begin position="18"/>
        <end position="413"/>
    </location>
</feature>
<feature type="region of interest" description="Disordered" evidence="2">
    <location>
        <begin position="149"/>
        <end position="184"/>
    </location>
</feature>
<feature type="compositionally biased region" description="Polar residues" evidence="2">
    <location>
        <begin position="150"/>
        <end position="162"/>
    </location>
</feature>
<evidence type="ECO:0000313" key="5">
    <source>
        <dbReference type="Proteomes" id="UP001515500"/>
    </source>
</evidence>
<dbReference type="RefSeq" id="XP_039145662.1">
    <property type="nucleotide sequence ID" value="XM_039289728.1"/>
</dbReference>
<protein>
    <submittedName>
        <fullName evidence="6">Uncharacterized protein LOC120282897</fullName>
    </submittedName>
</protein>
<dbReference type="PANTHER" id="PTHR31150:SF32">
    <property type="entry name" value="RING_U-BOX SUPERFAMILY PROTEIN"/>
    <property type="match status" value="1"/>
</dbReference>
<dbReference type="Gene3D" id="3.30.40.10">
    <property type="entry name" value="Zinc/RING finger domain, C3HC4 (zinc finger)"/>
    <property type="match status" value="1"/>
</dbReference>
<reference evidence="6" key="1">
    <citation type="submission" date="2025-08" db="UniProtKB">
        <authorList>
            <consortium name="RefSeq"/>
        </authorList>
    </citation>
    <scope>IDENTIFICATION</scope>
</reference>
<dbReference type="GeneID" id="120282897"/>
<organism evidence="5 6">
    <name type="scientific">Dioscorea cayennensis subsp. rotundata</name>
    <name type="common">White Guinea yam</name>
    <name type="synonym">Dioscorea rotundata</name>
    <dbReference type="NCBI Taxonomy" id="55577"/>
    <lineage>
        <taxon>Eukaryota</taxon>
        <taxon>Viridiplantae</taxon>
        <taxon>Streptophyta</taxon>
        <taxon>Embryophyta</taxon>
        <taxon>Tracheophyta</taxon>
        <taxon>Spermatophyta</taxon>
        <taxon>Magnoliopsida</taxon>
        <taxon>Liliopsida</taxon>
        <taxon>Dioscoreales</taxon>
        <taxon>Dioscoreaceae</taxon>
        <taxon>Dioscorea</taxon>
    </lineage>
</organism>
<feature type="region of interest" description="Disordered" evidence="2">
    <location>
        <begin position="200"/>
        <end position="222"/>
    </location>
</feature>
<evidence type="ECO:0000313" key="6">
    <source>
        <dbReference type="RefSeq" id="XP_039145662.1"/>
    </source>
</evidence>
<evidence type="ECO:0000259" key="4">
    <source>
        <dbReference type="PROSITE" id="PS50089"/>
    </source>
</evidence>
<dbReference type="SMART" id="SM00184">
    <property type="entry name" value="RING"/>
    <property type="match status" value="1"/>
</dbReference>
<evidence type="ECO:0000256" key="1">
    <source>
        <dbReference type="PROSITE-ProRule" id="PRU00175"/>
    </source>
</evidence>
<dbReference type="InterPro" id="IPR001841">
    <property type="entry name" value="Znf_RING"/>
</dbReference>
<feature type="non-terminal residue" evidence="6">
    <location>
        <position position="1"/>
    </location>
</feature>
<accession>A0AB40D4Q5</accession>
<keyword evidence="3" id="KW-0732">Signal</keyword>
<keyword evidence="1" id="KW-0863">Zinc-finger</keyword>
<dbReference type="PROSITE" id="PS50089">
    <property type="entry name" value="ZF_RING_2"/>
    <property type="match status" value="1"/>
</dbReference>
<keyword evidence="5" id="KW-1185">Reference proteome</keyword>
<feature type="compositionally biased region" description="Polar residues" evidence="2">
    <location>
        <begin position="204"/>
        <end position="222"/>
    </location>
</feature>
<evidence type="ECO:0000256" key="2">
    <source>
        <dbReference type="SAM" id="MobiDB-lite"/>
    </source>
</evidence>
<dbReference type="Proteomes" id="UP001515500">
    <property type="component" value="Chromosome 18"/>
</dbReference>
<dbReference type="InterPro" id="IPR013083">
    <property type="entry name" value="Znf_RING/FYVE/PHD"/>
</dbReference>
<dbReference type="GO" id="GO:0008270">
    <property type="term" value="F:zinc ion binding"/>
    <property type="evidence" value="ECO:0007669"/>
    <property type="project" value="UniProtKB-KW"/>
</dbReference>
<dbReference type="AlphaFoldDB" id="A0AB40D4Q5"/>
<name>A0AB40D4Q5_DIOCR</name>
<feature type="domain" description="RING-type" evidence="4">
    <location>
        <begin position="278"/>
        <end position="337"/>
    </location>
</feature>
<sequence length="413" mass="44936">FIVGLLLLLSGFRSVEIAKTGSLCCVAARPHVSSPATRDWSLAGGNELLWQTNTSFSPPHSWSRNLRSQTEVLSLGSNAGPSSLSSYGYESRSWARGEQVVHSQRHSLSDGEYVSSPSDSFQYLVIDEHSAEEQSSGPLTCSRLQEGASRLSQTIGSTSSHSDGSEFEPTTKPRRSSSSRSFMSKPVHPVTFQVGIAAAKEAAQTGQTSKSSPHSNLNSNRPLTELQSPWWLELGVSSEAGTGQWISASSVDHTNFSEPVGLRSSSHPYKNLHGGSKCSLCERFLSQRSPWGSRRIVGSGDMPVAAVLSCRHVYHVECLERTTPKNKKHDPPCPQCEKQEENVMEQWPSCKFKNEAPTLKHQGEGGSSRGWTCRKVGDCVMGAVQIPKRSNALLLDQNLVKRQVLLEGGSGKN</sequence>
<proteinExistence type="predicted"/>
<gene>
    <name evidence="6" type="primary">LOC120282897</name>
</gene>
<keyword evidence="1" id="KW-0862">Zinc</keyword>
<keyword evidence="1" id="KW-0479">Metal-binding</keyword>
<dbReference type="SUPFAM" id="SSF57850">
    <property type="entry name" value="RING/U-box"/>
    <property type="match status" value="1"/>
</dbReference>
<evidence type="ECO:0000256" key="3">
    <source>
        <dbReference type="SAM" id="SignalP"/>
    </source>
</evidence>